<gene>
    <name evidence="2" type="ORF">GSF22_22175</name>
</gene>
<proteinExistence type="predicted"/>
<dbReference type="EMBL" id="WVUH01000220">
    <property type="protein sequence ID" value="MBO4208697.1"/>
    <property type="molecule type" value="Genomic_DNA"/>
</dbReference>
<keyword evidence="3" id="KW-1185">Reference proteome</keyword>
<reference evidence="2 3" key="1">
    <citation type="submission" date="2019-12" db="EMBL/GenBank/DDBJ databases">
        <title>Whole genome sequencing of endophytic Actinobacterium Micromonospora sp. MPMI6T.</title>
        <authorList>
            <person name="Evv R."/>
            <person name="Podile A.R."/>
        </authorList>
    </citation>
    <scope>NUCLEOTIDE SEQUENCE [LARGE SCALE GENOMIC DNA]</scope>
    <source>
        <strain evidence="2 3">MPMI6</strain>
    </source>
</reference>
<protein>
    <submittedName>
        <fullName evidence="2">Uncharacterized protein</fullName>
    </submittedName>
</protein>
<keyword evidence="1" id="KW-0175">Coiled coil</keyword>
<dbReference type="RefSeq" id="WP_208815680.1">
    <property type="nucleotide sequence ID" value="NZ_WVUH01000220.1"/>
</dbReference>
<comment type="caution">
    <text evidence="2">The sequence shown here is derived from an EMBL/GenBank/DDBJ whole genome shotgun (WGS) entry which is preliminary data.</text>
</comment>
<sequence>MTEAPANLLAVRSLLLDHLDNLAPASVGIVGDAHHVGGYHCGSDRVTTNDYSVVESPRDSSGLTRYASAIDIGTFSVTVAGRSHNLRTFSTWCVAQCTAGTADTQDIREVIYSPDGVVVRRWDRLARRTTGDSSHLTHTHVSYFRDATKAGRDETPLYRRYLTEIGLLPKEDDMPTVSEIWGAQFGSGDSRRTAGQLLAEARNAAVSAEQKIDLLTQQVAQLLVRDFTDEPAIVAGVLATLTPTAIASAIPPTLAQQVADELARRLVS</sequence>
<organism evidence="2 3">
    <name type="scientific">Micromonospora echinofusca</name>
    <dbReference type="NCBI Taxonomy" id="47858"/>
    <lineage>
        <taxon>Bacteria</taxon>
        <taxon>Bacillati</taxon>
        <taxon>Actinomycetota</taxon>
        <taxon>Actinomycetes</taxon>
        <taxon>Micromonosporales</taxon>
        <taxon>Micromonosporaceae</taxon>
        <taxon>Micromonospora</taxon>
    </lineage>
</organism>
<name>A0ABS3VVY5_MICEH</name>
<evidence type="ECO:0000313" key="3">
    <source>
        <dbReference type="Proteomes" id="UP000823521"/>
    </source>
</evidence>
<accession>A0ABS3VVY5</accession>
<dbReference type="Proteomes" id="UP000823521">
    <property type="component" value="Unassembled WGS sequence"/>
</dbReference>
<evidence type="ECO:0000256" key="1">
    <source>
        <dbReference type="SAM" id="Coils"/>
    </source>
</evidence>
<feature type="coiled-coil region" evidence="1">
    <location>
        <begin position="198"/>
        <end position="225"/>
    </location>
</feature>
<evidence type="ECO:0000313" key="2">
    <source>
        <dbReference type="EMBL" id="MBO4208697.1"/>
    </source>
</evidence>